<dbReference type="FunFam" id="1.10.287.110:FF:000031">
    <property type="entry name" value="Molecular chaperone DnaJ"/>
    <property type="match status" value="1"/>
</dbReference>
<organism evidence="17 18">
    <name type="scientific">Desulfotomaculum nigrificans (strain DSM 14880 / VKM B-2319 / CO-1-SRB)</name>
    <name type="common">Desulfotomaculum carboxydivorans</name>
    <dbReference type="NCBI Taxonomy" id="868595"/>
    <lineage>
        <taxon>Bacteria</taxon>
        <taxon>Bacillati</taxon>
        <taxon>Bacillota</taxon>
        <taxon>Clostridia</taxon>
        <taxon>Eubacteriales</taxon>
        <taxon>Desulfotomaculaceae</taxon>
        <taxon>Desulfotomaculum</taxon>
    </lineage>
</organism>
<dbReference type="KEGG" id="dca:Desca_1880"/>
<dbReference type="GO" id="GO:0042026">
    <property type="term" value="P:protein refolding"/>
    <property type="evidence" value="ECO:0007669"/>
    <property type="project" value="TreeGrafter"/>
</dbReference>
<dbReference type="FunFam" id="2.60.260.20:FF:000004">
    <property type="entry name" value="Molecular chaperone DnaJ"/>
    <property type="match status" value="1"/>
</dbReference>
<dbReference type="Gene3D" id="2.60.260.20">
    <property type="entry name" value="Urease metallochaperone UreE, N-terminal domain"/>
    <property type="match status" value="2"/>
</dbReference>
<dbReference type="GO" id="GO:0005737">
    <property type="term" value="C:cytoplasm"/>
    <property type="evidence" value="ECO:0007669"/>
    <property type="project" value="UniProtKB-SubCell"/>
</dbReference>
<feature type="repeat" description="CXXCXGXG motif" evidence="13">
    <location>
        <begin position="195"/>
        <end position="202"/>
    </location>
</feature>
<evidence type="ECO:0000256" key="12">
    <source>
        <dbReference type="ARBA" id="ARBA00067609"/>
    </source>
</evidence>
<dbReference type="SMART" id="SM00271">
    <property type="entry name" value="DnaJ"/>
    <property type="match status" value="1"/>
</dbReference>
<dbReference type="InterPro" id="IPR001305">
    <property type="entry name" value="HSP_DnaJ_Cys-rich_dom"/>
</dbReference>
<dbReference type="Proteomes" id="UP000009226">
    <property type="component" value="Chromosome"/>
</dbReference>
<evidence type="ECO:0000313" key="18">
    <source>
        <dbReference type="Proteomes" id="UP000009226"/>
    </source>
</evidence>
<dbReference type="RefSeq" id="WP_013810425.1">
    <property type="nucleotide sequence ID" value="NC_015565.1"/>
</dbReference>
<gene>
    <name evidence="13" type="primary">dnaJ</name>
    <name evidence="17" type="ordered locus">Desca_1880</name>
</gene>
<evidence type="ECO:0000256" key="11">
    <source>
        <dbReference type="ARBA" id="ARBA00061004"/>
    </source>
</evidence>
<dbReference type="InterPro" id="IPR036410">
    <property type="entry name" value="HSP_DnaJ_Cys-rich_dom_sf"/>
</dbReference>
<evidence type="ECO:0000256" key="5">
    <source>
        <dbReference type="ARBA" id="ARBA00022723"/>
    </source>
</evidence>
<dbReference type="NCBIfam" id="TIGR02349">
    <property type="entry name" value="DnaJ_bact"/>
    <property type="match status" value="1"/>
</dbReference>
<reference evidence="17 18" key="1">
    <citation type="submission" date="2011-05" db="EMBL/GenBank/DDBJ databases">
        <title>Complete sequence of Desulfotomaculum carboxydivorans CO-1-SRB.</title>
        <authorList>
            <consortium name="US DOE Joint Genome Institute"/>
            <person name="Lucas S."/>
            <person name="Han J."/>
            <person name="Lapidus A."/>
            <person name="Cheng J.-F."/>
            <person name="Goodwin L."/>
            <person name="Pitluck S."/>
            <person name="Peters L."/>
            <person name="Mikhailova N."/>
            <person name="Lu M."/>
            <person name="Han C."/>
            <person name="Tapia R."/>
            <person name="Land M."/>
            <person name="Hauser L."/>
            <person name="Kyrpides N."/>
            <person name="Ivanova N."/>
            <person name="Pagani I."/>
            <person name="Stams A."/>
            <person name="Plugge C."/>
            <person name="Muyzer G."/>
            <person name="Kuever J."/>
            <person name="Parshina S."/>
            <person name="Ivanova A."/>
            <person name="Nazina T."/>
            <person name="Woyke T."/>
        </authorList>
    </citation>
    <scope>NUCLEOTIDE SEQUENCE [LARGE SCALE GENOMIC DNA]</scope>
    <source>
        <strain evidence="18">DSM 14880 / VKM B-2319 / CO-1-SRB</strain>
    </source>
</reference>
<evidence type="ECO:0000256" key="10">
    <source>
        <dbReference type="ARBA" id="ARBA00023186"/>
    </source>
</evidence>
<evidence type="ECO:0000256" key="9">
    <source>
        <dbReference type="ARBA" id="ARBA00023016"/>
    </source>
</evidence>
<dbReference type="STRING" id="868595.Desca_1880"/>
<dbReference type="eggNOG" id="COG0484">
    <property type="taxonomic scope" value="Bacteria"/>
</dbReference>
<feature type="binding site" evidence="13">
    <location>
        <position position="209"/>
    </location>
    <ligand>
        <name>Zn(2+)</name>
        <dbReference type="ChEBI" id="CHEBI:29105"/>
        <label>1</label>
    </ligand>
</feature>
<comment type="subcellular location">
    <subcellularLocation>
        <location evidence="1 13">Cytoplasm</location>
    </subcellularLocation>
</comment>
<dbReference type="HOGENOM" id="CLU_017633_0_7_9"/>
<feature type="binding site" evidence="13">
    <location>
        <position position="155"/>
    </location>
    <ligand>
        <name>Zn(2+)</name>
        <dbReference type="ChEBI" id="CHEBI:29105"/>
        <label>1</label>
    </ligand>
</feature>
<dbReference type="PANTHER" id="PTHR43096:SF48">
    <property type="entry name" value="CHAPERONE PROTEIN DNAJ"/>
    <property type="match status" value="1"/>
</dbReference>
<evidence type="ECO:0000256" key="1">
    <source>
        <dbReference type="ARBA" id="ARBA00004496"/>
    </source>
</evidence>
<evidence type="ECO:0000256" key="2">
    <source>
        <dbReference type="ARBA" id="ARBA00011738"/>
    </source>
</evidence>
<name>F6B8G0_DESCC</name>
<protein>
    <recommendedName>
        <fullName evidence="12 13">Chaperone protein DnaJ</fullName>
    </recommendedName>
</protein>
<dbReference type="Pfam" id="PF00684">
    <property type="entry name" value="DnaJ_CXXCXGXG"/>
    <property type="match status" value="1"/>
</dbReference>
<dbReference type="InterPro" id="IPR002939">
    <property type="entry name" value="DnaJ_C"/>
</dbReference>
<dbReference type="SUPFAM" id="SSF57938">
    <property type="entry name" value="DnaJ/Hsp40 cysteine-rich domain"/>
    <property type="match status" value="1"/>
</dbReference>
<keyword evidence="5 13" id="KW-0479">Metal-binding</keyword>
<evidence type="ECO:0000313" key="17">
    <source>
        <dbReference type="EMBL" id="AEF94724.1"/>
    </source>
</evidence>
<dbReference type="CDD" id="cd10747">
    <property type="entry name" value="DnaJ_C"/>
    <property type="match status" value="1"/>
</dbReference>
<dbReference type="PROSITE" id="PS00636">
    <property type="entry name" value="DNAJ_1"/>
    <property type="match status" value="1"/>
</dbReference>
<feature type="repeat" description="CXXCXGXG motif" evidence="13">
    <location>
        <begin position="209"/>
        <end position="216"/>
    </location>
</feature>
<dbReference type="SUPFAM" id="SSF49493">
    <property type="entry name" value="HSP40/DnaJ peptide-binding domain"/>
    <property type="match status" value="2"/>
</dbReference>
<sequence length="381" mass="41235">MAKRDYYEVLGVSRDASPDEIKKAYRKLARQYHPDANPDNKEAAEAKFKEIAEAYAVLSDPEKRAAYDQFGHAATDGQGFGGFGGFGGFDGGGFGDFGGLGDIFDMFFGGMGGRRRTGPQKGNDLRVNMEISFKEAAFGVERDIQVPRVETCDVCGGSGSAPGSRPKTCDMCHGTGQVQYAQNTPFGRIVQSRTCDKCRGSGKIIERPCPNCRGAGQVKKTRSIHVKIPAGVDEGSRLRLSGEGEAGLRGGPPGDLYIYITVRPHKFFVREGNDIICEVDLSFAQAALGATIEVPTLEGTAELKIPEGTQTGTIFRMRGKGIPYLNGSGRGDQHVRVKVVTPTKLTERQRELLKEFAKISGEKTHGSGKNIFEKMKDAFMG</sequence>
<feature type="binding site" evidence="13">
    <location>
        <position position="169"/>
    </location>
    <ligand>
        <name>Zn(2+)</name>
        <dbReference type="ChEBI" id="CHEBI:29105"/>
        <label>2</label>
    </ligand>
</feature>
<dbReference type="PROSITE" id="PS50076">
    <property type="entry name" value="DNAJ_2"/>
    <property type="match status" value="1"/>
</dbReference>
<feature type="binding site" evidence="13">
    <location>
        <position position="172"/>
    </location>
    <ligand>
        <name>Zn(2+)</name>
        <dbReference type="ChEBI" id="CHEBI:29105"/>
        <label>2</label>
    </ligand>
</feature>
<dbReference type="HAMAP" id="MF_01152">
    <property type="entry name" value="DnaJ"/>
    <property type="match status" value="1"/>
</dbReference>
<dbReference type="InterPro" id="IPR001623">
    <property type="entry name" value="DnaJ_domain"/>
</dbReference>
<dbReference type="NCBIfam" id="NF008035">
    <property type="entry name" value="PRK10767.1"/>
    <property type="match status" value="1"/>
</dbReference>
<keyword evidence="10 13" id="KW-0143">Chaperone</keyword>
<dbReference type="InterPro" id="IPR018253">
    <property type="entry name" value="DnaJ_domain_CS"/>
</dbReference>
<keyword evidence="3 13" id="KW-0963">Cytoplasm</keyword>
<evidence type="ECO:0000259" key="15">
    <source>
        <dbReference type="PROSITE" id="PS50076"/>
    </source>
</evidence>
<dbReference type="PANTHER" id="PTHR43096">
    <property type="entry name" value="DNAJ HOMOLOG 1, MITOCHONDRIAL-RELATED"/>
    <property type="match status" value="1"/>
</dbReference>
<dbReference type="Pfam" id="PF01556">
    <property type="entry name" value="DnaJ_C"/>
    <property type="match status" value="1"/>
</dbReference>
<evidence type="ECO:0000256" key="8">
    <source>
        <dbReference type="ARBA" id="ARBA00022833"/>
    </source>
</evidence>
<accession>F6B8G0</accession>
<dbReference type="GO" id="GO:0009408">
    <property type="term" value="P:response to heat"/>
    <property type="evidence" value="ECO:0007669"/>
    <property type="project" value="InterPro"/>
</dbReference>
<dbReference type="GO" id="GO:0005524">
    <property type="term" value="F:ATP binding"/>
    <property type="evidence" value="ECO:0007669"/>
    <property type="project" value="InterPro"/>
</dbReference>
<dbReference type="EMBL" id="CP002736">
    <property type="protein sequence ID" value="AEF94724.1"/>
    <property type="molecule type" value="Genomic_DNA"/>
</dbReference>
<feature type="repeat" description="CXXCXGXG motif" evidence="13">
    <location>
        <begin position="169"/>
        <end position="176"/>
    </location>
</feature>
<dbReference type="GO" id="GO:0031072">
    <property type="term" value="F:heat shock protein binding"/>
    <property type="evidence" value="ECO:0007669"/>
    <property type="project" value="InterPro"/>
</dbReference>
<comment type="subunit">
    <text evidence="2 13">Homodimer.</text>
</comment>
<dbReference type="Pfam" id="PF00226">
    <property type="entry name" value="DnaJ"/>
    <property type="match status" value="1"/>
</dbReference>
<evidence type="ECO:0000256" key="7">
    <source>
        <dbReference type="ARBA" id="ARBA00022771"/>
    </source>
</evidence>
<evidence type="ECO:0000256" key="3">
    <source>
        <dbReference type="ARBA" id="ARBA00022490"/>
    </source>
</evidence>
<evidence type="ECO:0000256" key="4">
    <source>
        <dbReference type="ARBA" id="ARBA00022705"/>
    </source>
</evidence>
<feature type="domain" description="CR-type" evidence="16">
    <location>
        <begin position="139"/>
        <end position="221"/>
    </location>
</feature>
<dbReference type="FunFam" id="2.10.230.10:FF:000002">
    <property type="entry name" value="Molecular chaperone DnaJ"/>
    <property type="match status" value="1"/>
</dbReference>
<dbReference type="SUPFAM" id="SSF46565">
    <property type="entry name" value="Chaperone J-domain"/>
    <property type="match status" value="1"/>
</dbReference>
<dbReference type="PROSITE" id="PS51188">
    <property type="entry name" value="ZF_CR"/>
    <property type="match status" value="1"/>
</dbReference>
<dbReference type="CDD" id="cd06257">
    <property type="entry name" value="DnaJ"/>
    <property type="match status" value="1"/>
</dbReference>
<comment type="domain">
    <text evidence="13">The J domain is necessary and sufficient to stimulate DnaK ATPase activity. Zinc center 1 plays an important role in the autonomous, DnaK-independent chaperone activity of DnaJ. Zinc center 2 is essential for interaction with DnaK and for DnaJ activity.</text>
</comment>
<dbReference type="InterPro" id="IPR036869">
    <property type="entry name" value="J_dom_sf"/>
</dbReference>
<dbReference type="GO" id="GO:0051082">
    <property type="term" value="F:unfolded protein binding"/>
    <property type="evidence" value="ECO:0007669"/>
    <property type="project" value="UniProtKB-UniRule"/>
</dbReference>
<feature type="binding site" evidence="13">
    <location>
        <position position="212"/>
    </location>
    <ligand>
        <name>Zn(2+)</name>
        <dbReference type="ChEBI" id="CHEBI:29105"/>
        <label>1</label>
    </ligand>
</feature>
<dbReference type="AlphaFoldDB" id="F6B8G0"/>
<keyword evidence="8 13" id="KW-0862">Zinc</keyword>
<dbReference type="PRINTS" id="PR00625">
    <property type="entry name" value="JDOMAIN"/>
</dbReference>
<keyword evidence="6 13" id="KW-0677">Repeat</keyword>
<dbReference type="GO" id="GO:0008270">
    <property type="term" value="F:zinc ion binding"/>
    <property type="evidence" value="ECO:0007669"/>
    <property type="project" value="UniProtKB-UniRule"/>
</dbReference>
<dbReference type="Gene3D" id="1.10.287.110">
    <property type="entry name" value="DnaJ domain"/>
    <property type="match status" value="1"/>
</dbReference>
<feature type="domain" description="J" evidence="15">
    <location>
        <begin position="5"/>
        <end position="71"/>
    </location>
</feature>
<dbReference type="Gene3D" id="2.10.230.10">
    <property type="entry name" value="Heat shock protein DnaJ, cysteine-rich domain"/>
    <property type="match status" value="1"/>
</dbReference>
<comment type="function">
    <text evidence="13">Participates actively in the response to hyperosmotic and heat shock by preventing the aggregation of stress-denatured proteins and by disaggregating proteins, also in an autonomous, DnaK-independent fashion. Unfolded proteins bind initially to DnaJ; upon interaction with the DnaJ-bound protein, DnaK hydrolyzes its bound ATP, resulting in the formation of a stable complex. GrpE releases ADP from DnaK; ATP binding to DnaK triggers the release of the substrate protein, thus completing the reaction cycle. Several rounds of ATP-dependent interactions between DnaJ, DnaK and GrpE are required for fully efficient folding. Also involved, together with DnaK and GrpE, in the DNA replication of plasmids through activation of initiation proteins.</text>
</comment>
<dbReference type="GO" id="GO:0006260">
    <property type="term" value="P:DNA replication"/>
    <property type="evidence" value="ECO:0007669"/>
    <property type="project" value="UniProtKB-KW"/>
</dbReference>
<keyword evidence="4 13" id="KW-0235">DNA replication</keyword>
<proteinExistence type="inferred from homology"/>
<evidence type="ECO:0000256" key="14">
    <source>
        <dbReference type="PROSITE-ProRule" id="PRU00546"/>
    </source>
</evidence>
<dbReference type="InterPro" id="IPR012724">
    <property type="entry name" value="DnaJ"/>
</dbReference>
<keyword evidence="18" id="KW-1185">Reference proteome</keyword>
<feature type="binding site" evidence="13">
    <location>
        <position position="152"/>
    </location>
    <ligand>
        <name>Zn(2+)</name>
        <dbReference type="ChEBI" id="CHEBI:29105"/>
        <label>1</label>
    </ligand>
</feature>
<feature type="binding site" evidence="13">
    <location>
        <position position="195"/>
    </location>
    <ligand>
        <name>Zn(2+)</name>
        <dbReference type="ChEBI" id="CHEBI:29105"/>
        <label>2</label>
    </ligand>
</feature>
<keyword evidence="7 13" id="KW-0863">Zinc-finger</keyword>
<evidence type="ECO:0000256" key="6">
    <source>
        <dbReference type="ARBA" id="ARBA00022737"/>
    </source>
</evidence>
<feature type="zinc finger region" description="CR-type" evidence="14">
    <location>
        <begin position="139"/>
        <end position="221"/>
    </location>
</feature>
<feature type="binding site" evidence="13">
    <location>
        <position position="198"/>
    </location>
    <ligand>
        <name>Zn(2+)</name>
        <dbReference type="ChEBI" id="CHEBI:29105"/>
        <label>2</label>
    </ligand>
</feature>
<comment type="cofactor">
    <cofactor evidence="13">
        <name>Zn(2+)</name>
        <dbReference type="ChEBI" id="CHEBI:29105"/>
    </cofactor>
    <text evidence="13">Binds 2 Zn(2+) ions per monomer.</text>
</comment>
<dbReference type="CDD" id="cd10719">
    <property type="entry name" value="DnaJ_zf"/>
    <property type="match status" value="1"/>
</dbReference>
<evidence type="ECO:0000256" key="13">
    <source>
        <dbReference type="HAMAP-Rule" id="MF_01152"/>
    </source>
</evidence>
<dbReference type="FunFam" id="2.60.260.20:FF:000009">
    <property type="entry name" value="Putative Mitochondrial DnaJ chaperone"/>
    <property type="match status" value="1"/>
</dbReference>
<feature type="repeat" description="CXXCXGXG motif" evidence="13">
    <location>
        <begin position="152"/>
        <end position="159"/>
    </location>
</feature>
<evidence type="ECO:0000259" key="16">
    <source>
        <dbReference type="PROSITE" id="PS51188"/>
    </source>
</evidence>
<comment type="similarity">
    <text evidence="11 13">Belongs to the DnaJ family.</text>
</comment>
<keyword evidence="9 13" id="KW-0346">Stress response</keyword>
<dbReference type="InterPro" id="IPR008971">
    <property type="entry name" value="HSP40/DnaJ_pept-bd"/>
</dbReference>